<reference evidence="1 2" key="1">
    <citation type="journal article" date="2018" name="J. Allergy Clin. Immunol.">
        <title>High-quality assembly of Dermatophagoides pteronyssinus genome and transcriptome reveals a wide range of novel allergens.</title>
        <authorList>
            <person name="Liu X.Y."/>
            <person name="Yang K.Y."/>
            <person name="Wang M.Q."/>
            <person name="Kwok J.S."/>
            <person name="Zeng X."/>
            <person name="Yang Z."/>
            <person name="Xiao X.J."/>
            <person name="Lau C.P."/>
            <person name="Li Y."/>
            <person name="Huang Z.M."/>
            <person name="Ba J.G."/>
            <person name="Yim A.K."/>
            <person name="Ouyang C.Y."/>
            <person name="Ngai S.M."/>
            <person name="Chan T.F."/>
            <person name="Leung E.L."/>
            <person name="Liu L."/>
            <person name="Liu Z.G."/>
            <person name="Tsui S.K."/>
        </authorList>
    </citation>
    <scope>NUCLEOTIDE SEQUENCE [LARGE SCALE GENOMIC DNA]</scope>
    <source>
        <strain evidence="1">Derp</strain>
    </source>
</reference>
<proteinExistence type="predicted"/>
<dbReference type="Proteomes" id="UP000887458">
    <property type="component" value="Unassembled WGS sequence"/>
</dbReference>
<keyword evidence="2" id="KW-1185">Reference proteome</keyword>
<accession>A0ABQ8JKK6</accession>
<reference evidence="1 2" key="2">
    <citation type="journal article" date="2022" name="Mol. Biol. Evol.">
        <title>Comparative Genomics Reveals Insights into the Divergent Evolution of Astigmatic Mites and Household Pest Adaptations.</title>
        <authorList>
            <person name="Xiong Q."/>
            <person name="Wan A.T."/>
            <person name="Liu X."/>
            <person name="Fung C.S."/>
            <person name="Xiao X."/>
            <person name="Malainual N."/>
            <person name="Hou J."/>
            <person name="Wang L."/>
            <person name="Wang M."/>
            <person name="Yang K.Y."/>
            <person name="Cui Y."/>
            <person name="Leung E.L."/>
            <person name="Nong W."/>
            <person name="Shin S.K."/>
            <person name="Au S.W."/>
            <person name="Jeong K.Y."/>
            <person name="Chew F.T."/>
            <person name="Hui J.H."/>
            <person name="Leung T.F."/>
            <person name="Tungtrongchitr A."/>
            <person name="Zhong N."/>
            <person name="Liu Z."/>
            <person name="Tsui S.K."/>
        </authorList>
    </citation>
    <scope>NUCLEOTIDE SEQUENCE [LARGE SCALE GENOMIC DNA]</scope>
    <source>
        <strain evidence="1">Derp</strain>
    </source>
</reference>
<comment type="caution">
    <text evidence="1">The sequence shown here is derived from an EMBL/GenBank/DDBJ whole genome shotgun (WGS) entry which is preliminary data.</text>
</comment>
<sequence>MDIELTIEHVLLTIIINGWPSRDACTCDRHGSFLTKITNPEDWLKSNLSIDIRLFGNDSQSILL</sequence>
<gene>
    <name evidence="1" type="ORF">DERP_007683</name>
</gene>
<evidence type="ECO:0000313" key="2">
    <source>
        <dbReference type="Proteomes" id="UP000887458"/>
    </source>
</evidence>
<name>A0ABQ8JKK6_DERPT</name>
<organism evidence="1 2">
    <name type="scientific">Dermatophagoides pteronyssinus</name>
    <name type="common">European house dust mite</name>
    <dbReference type="NCBI Taxonomy" id="6956"/>
    <lineage>
        <taxon>Eukaryota</taxon>
        <taxon>Metazoa</taxon>
        <taxon>Ecdysozoa</taxon>
        <taxon>Arthropoda</taxon>
        <taxon>Chelicerata</taxon>
        <taxon>Arachnida</taxon>
        <taxon>Acari</taxon>
        <taxon>Acariformes</taxon>
        <taxon>Sarcoptiformes</taxon>
        <taxon>Astigmata</taxon>
        <taxon>Psoroptidia</taxon>
        <taxon>Analgoidea</taxon>
        <taxon>Pyroglyphidae</taxon>
        <taxon>Dermatophagoidinae</taxon>
        <taxon>Dermatophagoides</taxon>
    </lineage>
</organism>
<evidence type="ECO:0000313" key="1">
    <source>
        <dbReference type="EMBL" id="KAH9423089.1"/>
    </source>
</evidence>
<dbReference type="EMBL" id="NJHN03000034">
    <property type="protein sequence ID" value="KAH9423089.1"/>
    <property type="molecule type" value="Genomic_DNA"/>
</dbReference>
<protein>
    <submittedName>
        <fullName evidence="1">Uncharacterized protein</fullName>
    </submittedName>
</protein>